<protein>
    <recommendedName>
        <fullName evidence="3">Divergent polysaccharide deacetylase family protein</fullName>
    </recommendedName>
</protein>
<dbReference type="PROSITE" id="PS51257">
    <property type="entry name" value="PROKAR_LIPOPROTEIN"/>
    <property type="match status" value="1"/>
</dbReference>
<keyword evidence="1" id="KW-1133">Transmembrane helix</keyword>
<gene>
    <name evidence="2" type="ORF">LCGC14_0047010</name>
</gene>
<dbReference type="SUPFAM" id="SSF88713">
    <property type="entry name" value="Glycoside hydrolase/deacetylase"/>
    <property type="match status" value="1"/>
</dbReference>
<feature type="transmembrane region" description="Helical" evidence="1">
    <location>
        <begin position="12"/>
        <end position="31"/>
    </location>
</feature>
<sequence>MTVLVKVAARIRARGLGVGFAGVLLSAMLLVGCSEEEPPEAEAPLAEQTDTGAMGEVLPSLPVTLECPVPVADPLVIEDIVLEPAEQALAEAPAPAAQIPKLSIIIDDIGHNREAGERVIALPGPVALAIMPFTRNAQALAQLAAAAGKPVMLHLPMENMAGLAIGEGGLNTQMERAGFDAQLQASLNAFSPIQGVNNHMGSKLTADRERMDWLMARLGERKLFFVDSRTTKDTQAAFAAQAKGVASVSRDIFLDNQRNDIDLEREFKLVLARARKQGSAVLIGHPYPETLRFLERRLPELEAKEGVRLVSVQTLLSRAQ</sequence>
<dbReference type="InterPro" id="IPR006837">
    <property type="entry name" value="Divergent_DAC"/>
</dbReference>
<evidence type="ECO:0000256" key="1">
    <source>
        <dbReference type="SAM" id="Phobius"/>
    </source>
</evidence>
<dbReference type="Gene3D" id="3.20.20.370">
    <property type="entry name" value="Glycoside hydrolase/deacetylase"/>
    <property type="match status" value="1"/>
</dbReference>
<proteinExistence type="predicted"/>
<dbReference type="AlphaFoldDB" id="A0A0F9YT85"/>
<keyword evidence="1" id="KW-0472">Membrane</keyword>
<dbReference type="InterPro" id="IPR011330">
    <property type="entry name" value="Glyco_hydro/deAcase_b/a-brl"/>
</dbReference>
<accession>A0A0F9YT85</accession>
<evidence type="ECO:0000313" key="2">
    <source>
        <dbReference type="EMBL" id="KKO08009.1"/>
    </source>
</evidence>
<dbReference type="PANTHER" id="PTHR30105">
    <property type="entry name" value="UNCHARACTERIZED YIBQ-RELATED"/>
    <property type="match status" value="1"/>
</dbReference>
<dbReference type="CDD" id="cd10936">
    <property type="entry name" value="CE4_DAC2"/>
    <property type="match status" value="1"/>
</dbReference>
<dbReference type="Pfam" id="PF04748">
    <property type="entry name" value="Polysacc_deac_2"/>
    <property type="match status" value="1"/>
</dbReference>
<dbReference type="PANTHER" id="PTHR30105:SF2">
    <property type="entry name" value="DIVERGENT POLYSACCHARIDE DEACETYLASE SUPERFAMILY"/>
    <property type="match status" value="1"/>
</dbReference>
<dbReference type="EMBL" id="LAZR01000010">
    <property type="protein sequence ID" value="KKO08009.1"/>
    <property type="molecule type" value="Genomic_DNA"/>
</dbReference>
<name>A0A0F9YT85_9ZZZZ</name>
<organism evidence="2">
    <name type="scientific">marine sediment metagenome</name>
    <dbReference type="NCBI Taxonomy" id="412755"/>
    <lineage>
        <taxon>unclassified sequences</taxon>
        <taxon>metagenomes</taxon>
        <taxon>ecological metagenomes</taxon>
    </lineage>
</organism>
<keyword evidence="1" id="KW-0812">Transmembrane</keyword>
<reference evidence="2" key="1">
    <citation type="journal article" date="2015" name="Nature">
        <title>Complex archaea that bridge the gap between prokaryotes and eukaryotes.</title>
        <authorList>
            <person name="Spang A."/>
            <person name="Saw J.H."/>
            <person name="Jorgensen S.L."/>
            <person name="Zaremba-Niedzwiedzka K."/>
            <person name="Martijn J."/>
            <person name="Lind A.E."/>
            <person name="van Eijk R."/>
            <person name="Schleper C."/>
            <person name="Guy L."/>
            <person name="Ettema T.J."/>
        </authorList>
    </citation>
    <scope>NUCLEOTIDE SEQUENCE</scope>
</reference>
<comment type="caution">
    <text evidence="2">The sequence shown here is derived from an EMBL/GenBank/DDBJ whole genome shotgun (WGS) entry which is preliminary data.</text>
</comment>
<dbReference type="GO" id="GO:0005975">
    <property type="term" value="P:carbohydrate metabolic process"/>
    <property type="evidence" value="ECO:0007669"/>
    <property type="project" value="InterPro"/>
</dbReference>
<evidence type="ECO:0008006" key="3">
    <source>
        <dbReference type="Google" id="ProtNLM"/>
    </source>
</evidence>